<evidence type="ECO:0000313" key="1">
    <source>
        <dbReference type="EMBL" id="MBA0832583.1"/>
    </source>
</evidence>
<dbReference type="AlphaFoldDB" id="A0A7J9JEM6"/>
<comment type="caution">
    <text evidence="1">The sequence shown here is derived from an EMBL/GenBank/DDBJ whole genome shotgun (WGS) entry which is preliminary data.</text>
</comment>
<evidence type="ECO:0008006" key="3">
    <source>
        <dbReference type="Google" id="ProtNLM"/>
    </source>
</evidence>
<keyword evidence="2" id="KW-1185">Reference proteome</keyword>
<dbReference type="EMBL" id="JABFAE010000007">
    <property type="protein sequence ID" value="MBA0832583.1"/>
    <property type="molecule type" value="Genomic_DNA"/>
</dbReference>
<protein>
    <recommendedName>
        <fullName evidence="3">Zinc knuckle CX2CX4HX4C domain-containing protein</fullName>
    </recommendedName>
</protein>
<reference evidence="1 2" key="1">
    <citation type="journal article" date="2019" name="Genome Biol. Evol.">
        <title>Insights into the evolution of the New World diploid cottons (Gossypium, subgenus Houzingenia) based on genome sequencing.</title>
        <authorList>
            <person name="Grover C.E."/>
            <person name="Arick M.A. 2nd"/>
            <person name="Thrash A."/>
            <person name="Conover J.L."/>
            <person name="Sanders W.S."/>
            <person name="Peterson D.G."/>
            <person name="Frelichowski J.E."/>
            <person name="Scheffler J.A."/>
            <person name="Scheffler B.E."/>
            <person name="Wendel J.F."/>
        </authorList>
    </citation>
    <scope>NUCLEOTIDE SEQUENCE [LARGE SCALE GENOMIC DNA]</scope>
    <source>
        <strain evidence="1">6</strain>
        <tissue evidence="1">Leaf</tissue>
    </source>
</reference>
<accession>A0A7J9JEM6</accession>
<proteinExistence type="predicted"/>
<dbReference type="Proteomes" id="UP000593575">
    <property type="component" value="Unassembled WGS sequence"/>
</dbReference>
<name>A0A7J9JEM6_9ROSI</name>
<sequence>MAVYVDLEKPLTLQVLVNGRVQRVEFKSLLTVYFSCGWYGHLKGLCPSVVADQNSAGNKVTDFGQTTENLVSVETEKPFSAWMLVAVEQNSNSNANAVEEASNSLMHFNPTFEFPIESMVDLNSKFLDSNRHSAVTFKENSSPNVTKNSTKEGSIDFIKSSLVSIGHTLEGKCGSGCLGKALNKTIRG</sequence>
<organism evidence="1 2">
    <name type="scientific">Gossypium armourianum</name>
    <dbReference type="NCBI Taxonomy" id="34283"/>
    <lineage>
        <taxon>Eukaryota</taxon>
        <taxon>Viridiplantae</taxon>
        <taxon>Streptophyta</taxon>
        <taxon>Embryophyta</taxon>
        <taxon>Tracheophyta</taxon>
        <taxon>Spermatophyta</taxon>
        <taxon>Magnoliopsida</taxon>
        <taxon>eudicotyledons</taxon>
        <taxon>Gunneridae</taxon>
        <taxon>Pentapetalae</taxon>
        <taxon>rosids</taxon>
        <taxon>malvids</taxon>
        <taxon>Malvales</taxon>
        <taxon>Malvaceae</taxon>
        <taxon>Malvoideae</taxon>
        <taxon>Gossypium</taxon>
    </lineage>
</organism>
<evidence type="ECO:0000313" key="2">
    <source>
        <dbReference type="Proteomes" id="UP000593575"/>
    </source>
</evidence>
<gene>
    <name evidence="1" type="ORF">Goarm_016968</name>
</gene>